<evidence type="ECO:0000313" key="1">
    <source>
        <dbReference type="EMBL" id="KAB2929061.1"/>
    </source>
</evidence>
<comment type="caution">
    <text evidence="1">The sequence shown here is derived from an EMBL/GenBank/DDBJ whole genome shotgun (WGS) entry which is preliminary data.</text>
</comment>
<protein>
    <submittedName>
        <fullName evidence="1">Uncharacterized protein</fullName>
    </submittedName>
</protein>
<accession>A0A833GXN7</accession>
<sequence>MPESYWDKASLYYDGVEIDETGATRHIYFVLKWLQSHNLLQASGKLWLEDSDDVEVGLYREDVIEEAALFLDRYYREWYDGHGIINFQIDPDLEFKGDEGLEEYWEKFRGER</sequence>
<organism evidence="1 2">
    <name type="scientific">Leptonema illini</name>
    <dbReference type="NCBI Taxonomy" id="183"/>
    <lineage>
        <taxon>Bacteria</taxon>
        <taxon>Pseudomonadati</taxon>
        <taxon>Spirochaetota</taxon>
        <taxon>Spirochaetia</taxon>
        <taxon>Leptospirales</taxon>
        <taxon>Leptospiraceae</taxon>
        <taxon>Leptonema</taxon>
    </lineage>
</organism>
<reference evidence="1 2" key="1">
    <citation type="submission" date="2019-10" db="EMBL/GenBank/DDBJ databases">
        <title>Extracellular Electron Transfer in a Candidatus Methanoperedens spp. Enrichment Culture.</title>
        <authorList>
            <person name="Berger S."/>
            <person name="Rangel Shaw D."/>
            <person name="Berben T."/>
            <person name="In 'T Zandt M."/>
            <person name="Frank J."/>
            <person name="Reimann J."/>
            <person name="Jetten M.S.M."/>
            <person name="Welte C.U."/>
        </authorList>
    </citation>
    <scope>NUCLEOTIDE SEQUENCE [LARGE SCALE GENOMIC DNA]</scope>
    <source>
        <strain evidence="1">SB12</strain>
    </source>
</reference>
<dbReference type="AlphaFoldDB" id="A0A833GXN7"/>
<evidence type="ECO:0000313" key="2">
    <source>
        <dbReference type="Proteomes" id="UP000460298"/>
    </source>
</evidence>
<proteinExistence type="predicted"/>
<dbReference type="Proteomes" id="UP000460298">
    <property type="component" value="Unassembled WGS sequence"/>
</dbReference>
<gene>
    <name evidence="1" type="ORF">F9K24_21085</name>
</gene>
<dbReference type="EMBL" id="WBUI01000038">
    <property type="protein sequence ID" value="KAB2929061.1"/>
    <property type="molecule type" value="Genomic_DNA"/>
</dbReference>
<name>A0A833GXN7_9LEPT</name>